<dbReference type="STRING" id="452637.Oter_3325"/>
<keyword evidence="3 7" id="KW-0812">Transmembrane</keyword>
<dbReference type="eggNOG" id="COG0811">
    <property type="taxonomic scope" value="Bacteria"/>
</dbReference>
<evidence type="ECO:0000256" key="6">
    <source>
        <dbReference type="RuleBase" id="RU004057"/>
    </source>
</evidence>
<feature type="transmembrane region" description="Helical" evidence="7">
    <location>
        <begin position="28"/>
        <end position="47"/>
    </location>
</feature>
<reference evidence="9 10" key="1">
    <citation type="journal article" date="2011" name="J. Bacteriol.">
        <title>Genome sequence of the verrucomicrobium Opitutus terrae PB90-1, an abundant inhabitant of rice paddy soil ecosystems.</title>
        <authorList>
            <person name="van Passel M.W."/>
            <person name="Kant R."/>
            <person name="Palva A."/>
            <person name="Copeland A."/>
            <person name="Lucas S."/>
            <person name="Lapidus A."/>
            <person name="Glavina del Rio T."/>
            <person name="Pitluck S."/>
            <person name="Goltsman E."/>
            <person name="Clum A."/>
            <person name="Sun H."/>
            <person name="Schmutz J."/>
            <person name="Larimer F.W."/>
            <person name="Land M.L."/>
            <person name="Hauser L."/>
            <person name="Kyrpides N."/>
            <person name="Mikhailova N."/>
            <person name="Richardson P.P."/>
            <person name="Janssen P.H."/>
            <person name="de Vos W.M."/>
            <person name="Smidt H."/>
        </authorList>
    </citation>
    <scope>NUCLEOTIDE SEQUENCE [LARGE SCALE GENOMIC DNA]</scope>
    <source>
        <strain evidence="10">DSM 11246 / JCM 15787 / PB90-1</strain>
    </source>
</reference>
<dbReference type="OrthoDB" id="9805133at2"/>
<dbReference type="HOGENOM" id="CLU_053325_2_2_0"/>
<feature type="transmembrane region" description="Helical" evidence="7">
    <location>
        <begin position="182"/>
        <end position="207"/>
    </location>
</feature>
<keyword evidence="4 7" id="KW-1133">Transmembrane helix</keyword>
<keyword evidence="6" id="KW-0813">Transport</keyword>
<protein>
    <submittedName>
        <fullName evidence="9">MotA/TolQ/ExbB proton channel</fullName>
    </submittedName>
</protein>
<evidence type="ECO:0000256" key="1">
    <source>
        <dbReference type="ARBA" id="ARBA00004651"/>
    </source>
</evidence>
<dbReference type="Pfam" id="PF01618">
    <property type="entry name" value="MotA_ExbB"/>
    <property type="match status" value="1"/>
</dbReference>
<accession>B1ZU38</accession>
<dbReference type="KEGG" id="ote:Oter_3325"/>
<evidence type="ECO:0000256" key="5">
    <source>
        <dbReference type="ARBA" id="ARBA00023136"/>
    </source>
</evidence>
<comment type="similarity">
    <text evidence="6">Belongs to the exbB/tolQ family.</text>
</comment>
<evidence type="ECO:0000256" key="2">
    <source>
        <dbReference type="ARBA" id="ARBA00022475"/>
    </source>
</evidence>
<dbReference type="RefSeq" id="WP_012376133.1">
    <property type="nucleotide sequence ID" value="NC_010571.1"/>
</dbReference>
<evidence type="ECO:0000259" key="8">
    <source>
        <dbReference type="Pfam" id="PF01618"/>
    </source>
</evidence>
<sequence length="234" mass="25558">MAAFPLFHPVLASANIIEIFERCGTVDKVIVLGLGLASLAAWTVMLGKHFELKRLRLLNYSFETHLRDQRTLLDLPESFRNKRVIPYADLFADAVESYWRAAAISKEQGQMSGRARLEHAENAIQRAIARQTLRYESSMIFLASIVSGAPFIGLLGTVWGVMEAFAAVATQQTAGIQQLAPGVSGAMLATIAGLVVAIPSVFGYNLLLGNTRAMVTELENYASSLADRIELESK</sequence>
<keyword evidence="5 7" id="KW-0472">Membrane</keyword>
<dbReference type="Proteomes" id="UP000007013">
    <property type="component" value="Chromosome"/>
</dbReference>
<keyword evidence="6" id="KW-0653">Protein transport</keyword>
<dbReference type="GO" id="GO:0017038">
    <property type="term" value="P:protein import"/>
    <property type="evidence" value="ECO:0007669"/>
    <property type="project" value="TreeGrafter"/>
</dbReference>
<organism evidence="9 10">
    <name type="scientific">Opitutus terrae (strain DSM 11246 / JCM 15787 / PB90-1)</name>
    <dbReference type="NCBI Taxonomy" id="452637"/>
    <lineage>
        <taxon>Bacteria</taxon>
        <taxon>Pseudomonadati</taxon>
        <taxon>Verrucomicrobiota</taxon>
        <taxon>Opitutia</taxon>
        <taxon>Opitutales</taxon>
        <taxon>Opitutaceae</taxon>
        <taxon>Opitutus</taxon>
    </lineage>
</organism>
<keyword evidence="10" id="KW-1185">Reference proteome</keyword>
<evidence type="ECO:0000256" key="7">
    <source>
        <dbReference type="SAM" id="Phobius"/>
    </source>
</evidence>
<comment type="subcellular location">
    <subcellularLocation>
        <location evidence="1">Cell membrane</location>
        <topology evidence="1">Multi-pass membrane protein</topology>
    </subcellularLocation>
    <subcellularLocation>
        <location evidence="6">Membrane</location>
        <topology evidence="6">Multi-pass membrane protein</topology>
    </subcellularLocation>
</comment>
<evidence type="ECO:0000313" key="9">
    <source>
        <dbReference type="EMBL" id="ACB76604.1"/>
    </source>
</evidence>
<proteinExistence type="inferred from homology"/>
<evidence type="ECO:0000313" key="10">
    <source>
        <dbReference type="Proteomes" id="UP000007013"/>
    </source>
</evidence>
<dbReference type="AlphaFoldDB" id="B1ZU38"/>
<evidence type="ECO:0000256" key="3">
    <source>
        <dbReference type="ARBA" id="ARBA00022692"/>
    </source>
</evidence>
<gene>
    <name evidence="9" type="ordered locus">Oter_3325</name>
</gene>
<name>B1ZU38_OPITP</name>
<dbReference type="InterPro" id="IPR002898">
    <property type="entry name" value="MotA_ExbB_proton_chnl"/>
</dbReference>
<feature type="domain" description="MotA/TolQ/ExbB proton channel" evidence="8">
    <location>
        <begin position="107"/>
        <end position="219"/>
    </location>
</feature>
<dbReference type="PANTHER" id="PTHR30625:SF3">
    <property type="entry name" value="TOL-PAL SYSTEM PROTEIN TOLQ"/>
    <property type="match status" value="1"/>
</dbReference>
<feature type="transmembrane region" description="Helical" evidence="7">
    <location>
        <begin position="140"/>
        <end position="162"/>
    </location>
</feature>
<keyword evidence="2" id="KW-1003">Cell membrane</keyword>
<dbReference type="PANTHER" id="PTHR30625">
    <property type="entry name" value="PROTEIN TOLQ"/>
    <property type="match status" value="1"/>
</dbReference>
<dbReference type="GO" id="GO:0005886">
    <property type="term" value="C:plasma membrane"/>
    <property type="evidence" value="ECO:0007669"/>
    <property type="project" value="UniProtKB-SubCell"/>
</dbReference>
<dbReference type="InterPro" id="IPR050790">
    <property type="entry name" value="ExbB/TolQ_transport"/>
</dbReference>
<evidence type="ECO:0000256" key="4">
    <source>
        <dbReference type="ARBA" id="ARBA00022989"/>
    </source>
</evidence>
<dbReference type="EMBL" id="CP001032">
    <property type="protein sequence ID" value="ACB76604.1"/>
    <property type="molecule type" value="Genomic_DNA"/>
</dbReference>